<feature type="region of interest" description="Disordered" evidence="1">
    <location>
        <begin position="955"/>
        <end position="981"/>
    </location>
</feature>
<proteinExistence type="predicted"/>
<evidence type="ECO:0000256" key="1">
    <source>
        <dbReference type="SAM" id="MobiDB-lite"/>
    </source>
</evidence>
<comment type="caution">
    <text evidence="2">The sequence shown here is derived from an EMBL/GenBank/DDBJ whole genome shotgun (WGS) entry which is preliminary data.</text>
</comment>
<reference evidence="2 3" key="1">
    <citation type="submission" date="2019-07" db="EMBL/GenBank/DDBJ databases">
        <title>Genomes of Cafeteria roenbergensis.</title>
        <authorList>
            <person name="Fischer M.G."/>
            <person name="Hackl T."/>
            <person name="Roman M."/>
        </authorList>
    </citation>
    <scope>NUCLEOTIDE SEQUENCE [LARGE SCALE GENOMIC DNA]</scope>
    <source>
        <strain evidence="2 3">E4-10P</strain>
    </source>
</reference>
<organism evidence="2 3">
    <name type="scientific">Cafeteria roenbergensis</name>
    <name type="common">Marine flagellate</name>
    <dbReference type="NCBI Taxonomy" id="33653"/>
    <lineage>
        <taxon>Eukaryota</taxon>
        <taxon>Sar</taxon>
        <taxon>Stramenopiles</taxon>
        <taxon>Bigyra</taxon>
        <taxon>Opalozoa</taxon>
        <taxon>Bicosoecida</taxon>
        <taxon>Cafeteriaceae</taxon>
        <taxon>Cafeteria</taxon>
    </lineage>
</organism>
<feature type="compositionally biased region" description="Low complexity" evidence="1">
    <location>
        <begin position="525"/>
        <end position="534"/>
    </location>
</feature>
<feature type="compositionally biased region" description="Low complexity" evidence="1">
    <location>
        <begin position="506"/>
        <end position="516"/>
    </location>
</feature>
<feature type="compositionally biased region" description="Low complexity" evidence="1">
    <location>
        <begin position="804"/>
        <end position="819"/>
    </location>
</feature>
<feature type="region of interest" description="Disordered" evidence="1">
    <location>
        <begin position="1"/>
        <end position="51"/>
    </location>
</feature>
<protein>
    <submittedName>
        <fullName evidence="2">Uncharacterized protein</fullName>
    </submittedName>
</protein>
<feature type="region of interest" description="Disordered" evidence="1">
    <location>
        <begin position="1064"/>
        <end position="1086"/>
    </location>
</feature>
<name>A0A5A8EAD9_CAFRO</name>
<gene>
    <name evidence="2" type="ORF">FNF27_03663</name>
</gene>
<feature type="region of interest" description="Disordered" evidence="1">
    <location>
        <begin position="1364"/>
        <end position="1388"/>
    </location>
</feature>
<dbReference type="Proteomes" id="UP000322899">
    <property type="component" value="Unassembled WGS sequence"/>
</dbReference>
<dbReference type="EMBL" id="VLTO01000019">
    <property type="protein sequence ID" value="KAA0174766.1"/>
    <property type="molecule type" value="Genomic_DNA"/>
</dbReference>
<evidence type="ECO:0000313" key="2">
    <source>
        <dbReference type="EMBL" id="KAA0174766.1"/>
    </source>
</evidence>
<feature type="region of interest" description="Disordered" evidence="1">
    <location>
        <begin position="156"/>
        <end position="197"/>
    </location>
</feature>
<feature type="compositionally biased region" description="Acidic residues" evidence="1">
    <location>
        <begin position="36"/>
        <end position="45"/>
    </location>
</feature>
<accession>A0A5A8EAD9</accession>
<evidence type="ECO:0000313" key="3">
    <source>
        <dbReference type="Proteomes" id="UP000322899"/>
    </source>
</evidence>
<feature type="compositionally biased region" description="Low complexity" evidence="1">
    <location>
        <begin position="1076"/>
        <end position="1085"/>
    </location>
</feature>
<feature type="compositionally biased region" description="Low complexity" evidence="1">
    <location>
        <begin position="163"/>
        <end position="174"/>
    </location>
</feature>
<feature type="region of interest" description="Disordered" evidence="1">
    <location>
        <begin position="506"/>
        <end position="561"/>
    </location>
</feature>
<feature type="region of interest" description="Disordered" evidence="1">
    <location>
        <begin position="61"/>
        <end position="80"/>
    </location>
</feature>
<feature type="region of interest" description="Disordered" evidence="1">
    <location>
        <begin position="326"/>
        <end position="355"/>
    </location>
</feature>
<sequence length="1388" mass="139465">MMPLPAPPRAGSGPQFAGGGPPSADSGLAQATGADYDSDAEEATGEAERARVAALAQARAAAREAVAAESEQRGSGADSCPLEPLSCGLPVWPASSSVTLALWARIEPQAERPSGGASDEVRPLQSHAVRGPLEGCYAPALLSVWDGQGRAIGLDAVSIDPGPQQQQAAAAPRRPASRLPGQPPSAVPAHPQQERGEAYRQHGLAFRPRVSLLHHKQAPGFLFPRDCRPDGRPWLVSGRWHHIVLSLEASGISWGWSGPEGHVRLFIDGVLAAEASRMKIPHLDASAAHSPWTLDDSLLRVFPAGLQGPEPAGARPAQGVQLAIGRPLPPTVRSGSAAERAGGGEKGSRSGLQSPVALKPEHVSVLRGAIGPFALIEGGCDAENALALFACSAEVLLRKERGASGPESASLPGPAGAARRVATLLDMVGSPAELWPGAVERARRLNETVETARRGGVLAGALGETEGQASRSAGVAFGGSAAEVAETDPSVVSPWLRVDSAPLSCGGTSDAASASGGQAGAPLYGQPAGSAASPGGPGGQRGDRRSGGAGRGASSGPNAADFRPPVIVVPAALPSMPRSMARSVLLALSPGISSASFFPSAAGASAPERWGTLPANAFRIASPEEEAFRRQCLAGLSHLGAQAGAGAKAAHAAAKQRGGGGLIAWVTGSSAARTPADAAADEGKRYFADRPPVGGSTEAVAVDVQMMALPGTSPMHAQPAREAVETAGGMTVLLPLLAILSARDRTSGRGAVAGEAAFRCSASAGDDEAALWSEAAAGAAATLLAVATAAGAPSPPPSARPRADSSSVSGAAAAGDGRMPAPPRRRFVVPASFAGIDLADRFTRLSIQPPVLPSQLSVRHIDPVADTLSLLRSLAVPRSANGTSASASAGAAGLLLSRSGPRLLAHVLRGVRPSRLSAAAVTAAWDLAGAAARAVDPSLAVLAVLPASLRSLGVGGRPRPLSASGDDQRTGPSLPPPAPPSLASARYAAAMRRHILLDMAMWGKACPQARLAAAARALAWAHEDPAAAAKELPPRRLIRWLCRFLPPSATQLRSLQRLAPILAGEPVGGRPHESGSAHSGSHGSSLPGVARGYRKPALSHGAAARSSASPVAQRMAAVSADVCARAARACVVSIVELFLFGAAVPDRGSHWAGQEPSPPARDVRIATASAVLSCIAAAGEAKAAAAAVAAMRPHVGEGPSAACELAAASELSGMLLRRINAGSASARGVLSVLMPMTQDAAEPLRVRTAAGRQVLTSAAMLATEGTWTGAADAAASGAALESLVARADVVSAGVGERAAGMLSALASRNRLVCSPSALPVVAAPSALGPSLPADLMPALSAMPGVEPLDPMAASLLSARPTSIEAGSGAGDAGPPTALTSRWAAHAPA</sequence>
<feature type="region of interest" description="Disordered" evidence="1">
    <location>
        <begin position="790"/>
        <end position="823"/>
    </location>
</feature>